<dbReference type="AlphaFoldDB" id="D1YVG1"/>
<dbReference type="Pfam" id="PF01903">
    <property type="entry name" value="CbiX"/>
    <property type="match status" value="1"/>
</dbReference>
<dbReference type="InterPro" id="IPR023652">
    <property type="entry name" value="SiroHydchlorin_Cochelatase"/>
</dbReference>
<dbReference type="GeneID" id="8680475"/>
<protein>
    <recommendedName>
        <fullName evidence="6">Sirohydrochlorin cobaltochelatase</fullName>
        <ecNumber evidence="6">4.99.1.3</ecNumber>
    </recommendedName>
    <alternativeName>
        <fullName evidence="6">CbiXS</fullName>
    </alternativeName>
    <alternativeName>
        <fullName evidence="6">Sirohydrochlorin nickelchelatase</fullName>
        <ecNumber evidence="6">4.99.1.11</ecNumber>
    </alternativeName>
</protein>
<dbReference type="CDD" id="cd03416">
    <property type="entry name" value="CbiX_SirB_N"/>
    <property type="match status" value="1"/>
</dbReference>
<dbReference type="GO" id="GO:0016151">
    <property type="term" value="F:nickel cation binding"/>
    <property type="evidence" value="ECO:0007669"/>
    <property type="project" value="UniProtKB-UniRule"/>
</dbReference>
<dbReference type="FunCoup" id="D1YVG1">
    <property type="interactions" value="77"/>
</dbReference>
<evidence type="ECO:0000256" key="5">
    <source>
        <dbReference type="ARBA" id="ARBA00023285"/>
    </source>
</evidence>
<feature type="active site" description="Proton acceptor" evidence="6">
    <location>
        <position position="14"/>
    </location>
</feature>
<dbReference type="PANTHER" id="PTHR33542">
    <property type="entry name" value="SIROHYDROCHLORIN FERROCHELATASE, CHLOROPLASTIC"/>
    <property type="match status" value="1"/>
</dbReference>
<comment type="similarity">
    <text evidence="6">Belongs to the CbiX family. CbiXS subfamily.</text>
</comment>
<feature type="binding site" evidence="6">
    <location>
        <position position="80"/>
    </location>
    <ligand>
        <name>Ni(2+)</name>
        <dbReference type="ChEBI" id="CHEBI:49786"/>
    </ligand>
</feature>
<accession>D1YVG1</accession>
<dbReference type="InterPro" id="IPR050963">
    <property type="entry name" value="Sirohydro_Cobaltochel/CbiX"/>
</dbReference>
<dbReference type="EMBL" id="AP011532">
    <property type="protein sequence ID" value="BAI60433.1"/>
    <property type="molecule type" value="Genomic_DNA"/>
</dbReference>
<dbReference type="GO" id="GO:0050897">
    <property type="term" value="F:cobalt ion binding"/>
    <property type="evidence" value="ECO:0007669"/>
    <property type="project" value="UniProtKB-UniRule"/>
</dbReference>
<name>D1YVG1_METPS</name>
<dbReference type="Proteomes" id="UP000001882">
    <property type="component" value="Chromosome"/>
</dbReference>
<keyword evidence="4 6" id="KW-0456">Lyase</keyword>
<feature type="binding site" evidence="6">
    <location>
        <begin position="75"/>
        <end position="80"/>
    </location>
    <ligand>
        <name>substrate</name>
    </ligand>
</feature>
<proteinExistence type="inferred from homology"/>
<dbReference type="GO" id="GO:0015948">
    <property type="term" value="P:methanogenesis"/>
    <property type="evidence" value="ECO:0007669"/>
    <property type="project" value="UniProtKB-KW"/>
</dbReference>
<sequence>MDNVEKFGLLVVGHGSSMPYNKQLIQDIADMLSKKMPQAITRIGFMNINKPTIKDGLDSFKGTGIKKIVVFPLFLAKGVHTTEDVPGLIGLGEGQKRISYNGYDIVYADPLGADEMIAELSARRVREAFTRYTGN</sequence>
<gene>
    <name evidence="7" type="primary">cbiX-1</name>
    <name evidence="6" type="synonym">cbiX</name>
    <name evidence="6" type="synonym">cfbA</name>
    <name evidence="7" type="ordered locus">MCP_0361</name>
</gene>
<dbReference type="EC" id="4.99.1.3" evidence="6"/>
<dbReference type="UniPathway" id="UPA00148">
    <property type="reaction ID" value="UER00223"/>
</dbReference>
<keyword evidence="8" id="KW-1185">Reference proteome</keyword>
<dbReference type="STRING" id="304371.MCP_0361"/>
<comment type="subunit">
    <text evidence="6">Homotetramer; dimer of dimers.</text>
</comment>
<reference evidence="8" key="3">
    <citation type="journal article" date="2011" name="PLoS ONE">
        <title>Genome sequence of a mesophilic hydrogenotrophic methanogen Methanocella paludicola, the first cultivated representative of the order Methanocellales.</title>
        <authorList>
            <person name="Sakai S."/>
            <person name="Takaki Y."/>
            <person name="Shimamura S."/>
            <person name="Sekine M."/>
            <person name="Tajima T."/>
            <person name="Kosugi H."/>
            <person name="Ichikawa N."/>
            <person name="Tasumi E."/>
            <person name="Hiraki A.T."/>
            <person name="Shimizu A."/>
            <person name="Kato Y."/>
            <person name="Nishiko R."/>
            <person name="Mori K."/>
            <person name="Fujita N."/>
            <person name="Imachi H."/>
            <person name="Takai K."/>
        </authorList>
    </citation>
    <scope>NUCLEOTIDE SEQUENCE [LARGE SCALE GENOMIC DNA]</scope>
    <source>
        <strain evidence="8">DSM 17711 / JCM 13418 / NBRC 101707 / SANAE</strain>
    </source>
</reference>
<dbReference type="Gene3D" id="3.40.50.1400">
    <property type="match status" value="1"/>
</dbReference>
<comment type="pathway">
    <text evidence="6">Cofactor biosynthesis; adenosylcobalamin biosynthesis; cob(II)yrinate a,c-diamide from sirohydrochlorin (anaerobic route): step 1/10.</text>
</comment>
<evidence type="ECO:0000256" key="6">
    <source>
        <dbReference type="HAMAP-Rule" id="MF_00785"/>
    </source>
</evidence>
<dbReference type="EC" id="4.99.1.11" evidence="6"/>
<feature type="binding site" evidence="6">
    <location>
        <position position="80"/>
    </location>
    <ligand>
        <name>Co(2+)</name>
        <dbReference type="ChEBI" id="CHEBI:48828"/>
    </ligand>
</feature>
<dbReference type="RefSeq" id="WP_012899113.1">
    <property type="nucleotide sequence ID" value="NC_013665.1"/>
</dbReference>
<dbReference type="NCBIfam" id="NF033198">
    <property type="entry name" value="F430_CfbA"/>
    <property type="match status" value="1"/>
</dbReference>
<evidence type="ECO:0000256" key="2">
    <source>
        <dbReference type="ARBA" id="ARBA00022596"/>
    </source>
</evidence>
<dbReference type="OrthoDB" id="11653at2157"/>
<dbReference type="GO" id="GO:0019251">
    <property type="term" value="P:anaerobic cobalamin biosynthetic process"/>
    <property type="evidence" value="ECO:0007669"/>
    <property type="project" value="UniProtKB-UniRule"/>
</dbReference>
<dbReference type="HAMAP" id="MF_00785">
    <property type="entry name" value="CbiX"/>
    <property type="match status" value="1"/>
</dbReference>
<feature type="binding site" evidence="6">
    <location>
        <position position="14"/>
    </location>
    <ligand>
        <name>Ni(2+)</name>
        <dbReference type="ChEBI" id="CHEBI:49786"/>
    </ligand>
</feature>
<evidence type="ECO:0000256" key="1">
    <source>
        <dbReference type="ARBA" id="ARBA00022573"/>
    </source>
</evidence>
<feature type="binding site" evidence="6">
    <location>
        <position position="14"/>
    </location>
    <ligand>
        <name>Co(2+)</name>
        <dbReference type="ChEBI" id="CHEBI:48828"/>
    </ligand>
</feature>
<dbReference type="eggNOG" id="arCOG02246">
    <property type="taxonomic scope" value="Archaea"/>
</dbReference>
<dbReference type="KEGG" id="mpd:MCP_0361"/>
<comment type="catalytic activity">
    <reaction evidence="6">
        <text>Ni-sirohydrochlorin + 2 H(+) = sirohydrochlorin + Ni(2+)</text>
        <dbReference type="Rhea" id="RHEA:52796"/>
        <dbReference type="ChEBI" id="CHEBI:15378"/>
        <dbReference type="ChEBI" id="CHEBI:49786"/>
        <dbReference type="ChEBI" id="CHEBI:58351"/>
        <dbReference type="ChEBI" id="CHEBI:136841"/>
        <dbReference type="EC" id="4.99.1.11"/>
    </reaction>
</comment>
<evidence type="ECO:0000256" key="4">
    <source>
        <dbReference type="ARBA" id="ARBA00023239"/>
    </source>
</evidence>
<evidence type="ECO:0000313" key="8">
    <source>
        <dbReference type="Proteomes" id="UP000001882"/>
    </source>
</evidence>
<evidence type="ECO:0000313" key="7">
    <source>
        <dbReference type="EMBL" id="BAI60433.1"/>
    </source>
</evidence>
<keyword evidence="1 6" id="KW-0169">Cobalamin biosynthesis</keyword>
<reference evidence="7 8" key="1">
    <citation type="journal article" date="2007" name="Appl. Environ. Microbiol.">
        <title>Isolation of key methanogens for global methane emission from rice paddy fields: a novel isolate affiliated with the clone cluster rice cluster I.</title>
        <authorList>
            <person name="Sakai S."/>
            <person name="Imachi H."/>
            <person name="Sekiguchi Y."/>
            <person name="Ohashi A."/>
            <person name="Harada H."/>
            <person name="Kamagata Y."/>
        </authorList>
    </citation>
    <scope>NUCLEOTIDE SEQUENCE [LARGE SCALE GENOMIC DNA]</scope>
    <source>
        <strain evidence="8">DSM 17711 / JCM 13418 / NBRC 101707 / SANAE</strain>
    </source>
</reference>
<keyword evidence="3 6" id="KW-0479">Metal-binding</keyword>
<feature type="binding site" evidence="6">
    <location>
        <position position="50"/>
    </location>
    <ligand>
        <name>substrate</name>
    </ligand>
</feature>
<comment type="function">
    <text evidence="6">Catalyzes the insertion of Co(2+) into sirohydrochlorin as part of the anaerobic pathway to cobalamin biosynthesis. Involved in the biosynthesis of the unique nickel-containing tetrapyrrole coenzyme F430, the prosthetic group of methyl-coenzyme M reductase (MCR), which plays a key role in methanogenesis and anaerobic methane oxidation. Catalyzes the insertion of Ni(2+) into sirohydrochlorin to yield Ni-sirohydrochlorin.</text>
</comment>
<keyword evidence="6" id="KW-0484">Methanogenesis</keyword>
<dbReference type="SUPFAM" id="SSF53800">
    <property type="entry name" value="Chelatase"/>
    <property type="match status" value="1"/>
</dbReference>
<comment type="catalytic activity">
    <reaction evidence="6">
        <text>Co-sirohydrochlorin + 2 H(+) = sirohydrochlorin + Co(2+)</text>
        <dbReference type="Rhea" id="RHEA:15893"/>
        <dbReference type="ChEBI" id="CHEBI:15378"/>
        <dbReference type="ChEBI" id="CHEBI:48828"/>
        <dbReference type="ChEBI" id="CHEBI:58351"/>
        <dbReference type="ChEBI" id="CHEBI:60049"/>
        <dbReference type="EC" id="4.99.1.3"/>
    </reaction>
</comment>
<reference evidence="7 8" key="2">
    <citation type="journal article" date="2008" name="Int. J. Syst. Evol. Microbiol.">
        <title>Methanocella paludicola gen. nov., sp. nov., a methane-producing archaeon, the first isolate of the lineage 'Rice Cluster I', and proposal of the new archaeal order Methanocellales ord. nov.</title>
        <authorList>
            <person name="Sakai S."/>
            <person name="Imachi H."/>
            <person name="Hanada S."/>
            <person name="Ohashi A."/>
            <person name="Harada H."/>
            <person name="Kamagata Y."/>
        </authorList>
    </citation>
    <scope>NUCLEOTIDE SEQUENCE [LARGE SCALE GENOMIC DNA]</scope>
    <source>
        <strain evidence="8">DSM 17711 / JCM 13418 / NBRC 101707 / SANAE</strain>
    </source>
</reference>
<evidence type="ECO:0000256" key="3">
    <source>
        <dbReference type="ARBA" id="ARBA00022723"/>
    </source>
</evidence>
<dbReference type="InParanoid" id="D1YVG1"/>
<dbReference type="PANTHER" id="PTHR33542:SF3">
    <property type="entry name" value="SIROHYDROCHLORIN FERROCHELATASE, CHLOROPLASTIC"/>
    <property type="match status" value="1"/>
</dbReference>
<dbReference type="InterPro" id="IPR002762">
    <property type="entry name" value="CbiX-like"/>
</dbReference>
<dbReference type="GO" id="GO:0016852">
    <property type="term" value="F:sirohydrochlorin cobaltochelatase activity"/>
    <property type="evidence" value="ECO:0007669"/>
    <property type="project" value="UniProtKB-UniRule"/>
</dbReference>
<dbReference type="NCBIfam" id="NF002090">
    <property type="entry name" value="PRK00923.1"/>
    <property type="match status" value="1"/>
</dbReference>
<keyword evidence="5 6" id="KW-0170">Cobalt</keyword>
<organism evidence="7 8">
    <name type="scientific">Methanocella paludicola (strain DSM 17711 / JCM 13418 / NBRC 101707 / SANAE)</name>
    <dbReference type="NCBI Taxonomy" id="304371"/>
    <lineage>
        <taxon>Archaea</taxon>
        <taxon>Methanobacteriati</taxon>
        <taxon>Methanobacteriota</taxon>
        <taxon>Stenosarchaea group</taxon>
        <taxon>Methanomicrobia</taxon>
        <taxon>Methanocellales</taxon>
        <taxon>Methanocellaceae</taxon>
        <taxon>Methanocella</taxon>
    </lineage>
</organism>
<keyword evidence="2 6" id="KW-0533">Nickel</keyword>